<name>A0AAN8A0N6_9PEZI</name>
<dbReference type="EMBL" id="JAVRQU010000010">
    <property type="protein sequence ID" value="KAK5698309.1"/>
    <property type="molecule type" value="Genomic_DNA"/>
</dbReference>
<evidence type="ECO:0000313" key="2">
    <source>
        <dbReference type="EMBL" id="KAK5698309.1"/>
    </source>
</evidence>
<feature type="compositionally biased region" description="Low complexity" evidence="1">
    <location>
        <begin position="121"/>
        <end position="130"/>
    </location>
</feature>
<comment type="caution">
    <text evidence="2">The sequence shown here is derived from an EMBL/GenBank/DDBJ whole genome shotgun (WGS) entry which is preliminary data.</text>
</comment>
<feature type="region of interest" description="Disordered" evidence="1">
    <location>
        <begin position="114"/>
        <end position="133"/>
    </location>
</feature>
<gene>
    <name evidence="2" type="ORF">LTR97_007270</name>
</gene>
<evidence type="ECO:0000313" key="3">
    <source>
        <dbReference type="Proteomes" id="UP001310594"/>
    </source>
</evidence>
<dbReference type="Proteomes" id="UP001310594">
    <property type="component" value="Unassembled WGS sequence"/>
</dbReference>
<evidence type="ECO:0000256" key="1">
    <source>
        <dbReference type="SAM" id="MobiDB-lite"/>
    </source>
</evidence>
<dbReference type="AlphaFoldDB" id="A0AAN8A0N6"/>
<sequence>MEYIDYEPDLKQRVSEHGTPTVNIEVCGLLVVTAAHIGLCEHHAQVFMLIWLAPAQSMHEGMAAKFSTTLLTLCTIYAFGCFVVQAMKEIVEDDEYPRYRDTIIDDDHCDAGAHQEFGNGSSSSSSNSSLPRRRRSANLVALLREEDRKLENVRGEIEREWPALEIGIPEYYFPVIEEEGVVFVGAPLPELKDEHNAGLERRDF</sequence>
<reference evidence="2" key="1">
    <citation type="submission" date="2023-08" db="EMBL/GenBank/DDBJ databases">
        <title>Black Yeasts Isolated from many extreme environments.</title>
        <authorList>
            <person name="Coleine C."/>
            <person name="Stajich J.E."/>
            <person name="Selbmann L."/>
        </authorList>
    </citation>
    <scope>NUCLEOTIDE SEQUENCE</scope>
    <source>
        <strain evidence="2">CCFEE 5810</strain>
    </source>
</reference>
<protein>
    <submittedName>
        <fullName evidence="2">Uncharacterized protein</fullName>
    </submittedName>
</protein>
<accession>A0AAN8A0N6</accession>
<proteinExistence type="predicted"/>
<organism evidence="2 3">
    <name type="scientific">Elasticomyces elasticus</name>
    <dbReference type="NCBI Taxonomy" id="574655"/>
    <lineage>
        <taxon>Eukaryota</taxon>
        <taxon>Fungi</taxon>
        <taxon>Dikarya</taxon>
        <taxon>Ascomycota</taxon>
        <taxon>Pezizomycotina</taxon>
        <taxon>Dothideomycetes</taxon>
        <taxon>Dothideomycetidae</taxon>
        <taxon>Mycosphaerellales</taxon>
        <taxon>Teratosphaeriaceae</taxon>
        <taxon>Elasticomyces</taxon>
    </lineage>
</organism>